<dbReference type="EMBL" id="LLZJ01000177">
    <property type="protein sequence ID" value="KUL61198.1"/>
    <property type="molecule type" value="Genomic_DNA"/>
</dbReference>
<dbReference type="Gene3D" id="3.40.50.720">
    <property type="entry name" value="NAD(P)-binding Rossmann-like Domain"/>
    <property type="match status" value="1"/>
</dbReference>
<accession>A0A0X3WWF9</accession>
<keyword evidence="2" id="KW-0560">Oxidoreductase</keyword>
<dbReference type="InterPro" id="IPR036291">
    <property type="entry name" value="NAD(P)-bd_dom_sf"/>
</dbReference>
<comment type="caution">
    <text evidence="3">The sequence shown here is derived from an EMBL/GenBank/DDBJ whole genome shotgun (WGS) entry which is preliminary data.</text>
</comment>
<dbReference type="InterPro" id="IPR050259">
    <property type="entry name" value="SDR"/>
</dbReference>
<name>A0A0X3WWF9_STRVO</name>
<dbReference type="SUPFAM" id="SSF51735">
    <property type="entry name" value="NAD(P)-binding Rossmann-fold domains"/>
    <property type="match status" value="1"/>
</dbReference>
<proteinExistence type="inferred from homology"/>
<evidence type="ECO:0000313" key="3">
    <source>
        <dbReference type="EMBL" id="KUL61198.1"/>
    </source>
</evidence>
<protein>
    <submittedName>
        <fullName evidence="3">Short-chain dehydrogenase</fullName>
    </submittedName>
</protein>
<dbReference type="GeneID" id="97436651"/>
<dbReference type="PRINTS" id="PR00080">
    <property type="entry name" value="SDRFAMILY"/>
</dbReference>
<dbReference type="PANTHER" id="PTHR42879">
    <property type="entry name" value="3-OXOACYL-(ACYL-CARRIER-PROTEIN) REDUCTASE"/>
    <property type="match status" value="1"/>
</dbReference>
<dbReference type="Pfam" id="PF13561">
    <property type="entry name" value="adh_short_C2"/>
    <property type="match status" value="1"/>
</dbReference>
<dbReference type="Proteomes" id="UP000053413">
    <property type="component" value="Unassembled WGS sequence"/>
</dbReference>
<comment type="similarity">
    <text evidence="1">Belongs to the short-chain dehydrogenases/reductases (SDR) family.</text>
</comment>
<dbReference type="OrthoDB" id="286404at2"/>
<sequence length="252" mass="26306">MKATGRPTALVTGGSRGIGAATSRELAARGYRVAVNYFSNREAADQVVKLIEADGGDAFAVQADVFDPDQAAELLKRAAVDGRLDVLVCNAGARFTPTPVQTLPWDDFKRKVTDELSSVYTLTQQALAIMGARGQGRILYVSSAVADGPPTTGMAAHGTAKAALNTFARFVAYEAGPLGIKVNVVAPGFVRTEASAGMPQEFQQRLVERTPLGRVAEPEDVARAIAMLVGDDAGFVTGSVLTVDGGHGVARS</sequence>
<dbReference type="FunFam" id="3.40.50.720:FF:000173">
    <property type="entry name" value="3-oxoacyl-[acyl-carrier protein] reductase"/>
    <property type="match status" value="1"/>
</dbReference>
<dbReference type="PRINTS" id="PR00081">
    <property type="entry name" value="GDHRDH"/>
</dbReference>
<dbReference type="GO" id="GO:0016491">
    <property type="term" value="F:oxidoreductase activity"/>
    <property type="evidence" value="ECO:0007669"/>
    <property type="project" value="UniProtKB-KW"/>
</dbReference>
<gene>
    <name evidence="3" type="ORF">ADL28_15910</name>
</gene>
<reference evidence="4" key="1">
    <citation type="submission" date="2015-10" db="EMBL/GenBank/DDBJ databases">
        <authorList>
            <person name="Ju K.-S."/>
            <person name="Doroghazi J.R."/>
            <person name="Metcalf W.W."/>
        </authorList>
    </citation>
    <scope>NUCLEOTIDE SEQUENCE [LARGE SCALE GENOMIC DNA]</scope>
    <source>
        <strain evidence="4">NRRL F-8817</strain>
    </source>
</reference>
<evidence type="ECO:0000256" key="2">
    <source>
        <dbReference type="ARBA" id="ARBA00023002"/>
    </source>
</evidence>
<dbReference type="AlphaFoldDB" id="A0A0X3WWF9"/>
<dbReference type="PANTHER" id="PTHR42879:SF2">
    <property type="entry name" value="3-OXOACYL-[ACYL-CARRIER-PROTEIN] REDUCTASE FABG"/>
    <property type="match status" value="1"/>
</dbReference>
<dbReference type="InterPro" id="IPR002347">
    <property type="entry name" value="SDR_fam"/>
</dbReference>
<organism evidence="3 4">
    <name type="scientific">Streptomyces violaceusniger</name>
    <dbReference type="NCBI Taxonomy" id="68280"/>
    <lineage>
        <taxon>Bacteria</taxon>
        <taxon>Bacillati</taxon>
        <taxon>Actinomycetota</taxon>
        <taxon>Actinomycetes</taxon>
        <taxon>Kitasatosporales</taxon>
        <taxon>Streptomycetaceae</taxon>
        <taxon>Streptomyces</taxon>
        <taxon>Streptomyces violaceusniger group</taxon>
    </lineage>
</organism>
<dbReference type="RefSeq" id="WP_059144400.1">
    <property type="nucleotide sequence ID" value="NZ_LLZJ01000177.1"/>
</dbReference>
<evidence type="ECO:0000313" key="4">
    <source>
        <dbReference type="Proteomes" id="UP000053413"/>
    </source>
</evidence>
<evidence type="ECO:0000256" key="1">
    <source>
        <dbReference type="ARBA" id="ARBA00006484"/>
    </source>
</evidence>